<dbReference type="InterPro" id="IPR001347">
    <property type="entry name" value="SIS_dom"/>
</dbReference>
<keyword evidence="7" id="KW-0315">Glutamine amidotransferase</keyword>
<dbReference type="EC" id="2.6.1.16" evidence="2 8"/>
<evidence type="ECO:0000313" key="11">
    <source>
        <dbReference type="EMBL" id="MBM7616218.1"/>
    </source>
</evidence>
<dbReference type="PROSITE" id="PS51464">
    <property type="entry name" value="SIS"/>
    <property type="match status" value="2"/>
</dbReference>
<dbReference type="Gene3D" id="3.40.50.10490">
    <property type="entry name" value="Glucose-6-phosphate isomerase like protein, domain 1"/>
    <property type="match status" value="2"/>
</dbReference>
<dbReference type="InterPro" id="IPR035466">
    <property type="entry name" value="GlmS/AgaS_SIS"/>
</dbReference>
<feature type="initiator methionine" description="Removed" evidence="8">
    <location>
        <position position="1"/>
    </location>
</feature>
<evidence type="ECO:0000256" key="7">
    <source>
        <dbReference type="ARBA" id="ARBA00022962"/>
    </source>
</evidence>
<dbReference type="HAMAP" id="MF_00164">
    <property type="entry name" value="GlmS"/>
    <property type="match status" value="1"/>
</dbReference>
<evidence type="ECO:0000256" key="2">
    <source>
        <dbReference type="ARBA" id="ARBA00012916"/>
    </source>
</evidence>
<evidence type="ECO:0000256" key="6">
    <source>
        <dbReference type="ARBA" id="ARBA00022737"/>
    </source>
</evidence>
<comment type="caution">
    <text evidence="11">The sequence shown here is derived from an EMBL/GenBank/DDBJ whole genome shotgun (WGS) entry which is preliminary data.</text>
</comment>
<dbReference type="InterPro" id="IPR005855">
    <property type="entry name" value="GFAT"/>
</dbReference>
<keyword evidence="12" id="KW-1185">Reference proteome</keyword>
<keyword evidence="5 8" id="KW-0808">Transferase</keyword>
<dbReference type="CDD" id="cd00714">
    <property type="entry name" value="GFAT"/>
    <property type="match status" value="1"/>
</dbReference>
<keyword evidence="4 8" id="KW-0032">Aminotransferase</keyword>
<proteinExistence type="inferred from homology"/>
<feature type="active site" description="Nucleophile; for GATase activity" evidence="8">
    <location>
        <position position="2"/>
    </location>
</feature>
<evidence type="ECO:0000256" key="3">
    <source>
        <dbReference type="ARBA" id="ARBA00016090"/>
    </source>
</evidence>
<reference evidence="11 12" key="1">
    <citation type="submission" date="2021-01" db="EMBL/GenBank/DDBJ databases">
        <title>Genomic Encyclopedia of Type Strains, Phase IV (KMG-IV): sequencing the most valuable type-strain genomes for metagenomic binning, comparative biology and taxonomic classification.</title>
        <authorList>
            <person name="Goeker M."/>
        </authorList>
    </citation>
    <scope>NUCLEOTIDE SEQUENCE [LARGE SCALE GENOMIC DNA]</scope>
    <source>
        <strain evidence="11 12">DSM 25890</strain>
    </source>
</reference>
<dbReference type="Gene3D" id="3.60.20.10">
    <property type="entry name" value="Glutamine Phosphoribosylpyrophosphate, subunit 1, domain 1"/>
    <property type="match status" value="1"/>
</dbReference>
<dbReference type="NCBIfam" id="NF001484">
    <property type="entry name" value="PRK00331.1"/>
    <property type="match status" value="1"/>
</dbReference>
<dbReference type="SUPFAM" id="SSF56235">
    <property type="entry name" value="N-terminal nucleophile aminohydrolases (Ntn hydrolases)"/>
    <property type="match status" value="1"/>
</dbReference>
<dbReference type="RefSeq" id="WP_204404215.1">
    <property type="nucleotide sequence ID" value="NZ_JAFBEE010000027.1"/>
</dbReference>
<sequence length="605" mass="67416">MCGIVGYIGQKQAINILTRGLKHLEYRGYDSVGVAVLDNGKVTSYKTKGKVDMLIDQVNKENIYGTIGIGHTRWATHGVPSDKNAHPHSDNAERFFVVHNGIIENYVELKNMLKEKGHVFTSETDTEVVPHLIDDFFDKDLETTILNIIKKIKGSYAMAIVDKTNPDKIIVVRKDSPLIIGLGKEENYVASDIPALLEYTKNMYILEDGEIAVITQSDVKVLDINGKAIDKEVFTANWDAEQIGKNGYEDYMIKEIFEQPQAIRQTLGSYLKGDEVSLPFIISKEELDKIDSITIIACGTASYAGRVGEYLLEKLTRIPVKVEVGSEYRYKDPIIDDKKLIIILSQSGETADTIAGMREAIKRGAKVIGVTNVKGSTVSRELEYVIHTLAGPEVSVASTKAFTTQLLSLYLIGLYIGKERDQIDAEKYKQSIDTLRILPEKISGILNNKKAVEEVASKLSKYENMFYIGRNSDFPICLEGSHKLKEISYIHAEAYEAGELKHGALALVTEDVPVICLSTIEHVFDKMVSNITEVQARKAIIINIRHENIPSIDNVDSEIIIPAIDDLFTPILAIIPLQLLAYYTAKFRGCDIDQPRNLAKSVTVE</sequence>
<comment type="subcellular location">
    <subcellularLocation>
        <location evidence="8">Cytoplasm</location>
    </subcellularLocation>
</comment>
<evidence type="ECO:0000256" key="5">
    <source>
        <dbReference type="ARBA" id="ARBA00022679"/>
    </source>
</evidence>
<evidence type="ECO:0000259" key="9">
    <source>
        <dbReference type="PROSITE" id="PS51278"/>
    </source>
</evidence>
<comment type="function">
    <text evidence="8">Catalyzes the first step in hexosamine metabolism, converting fructose-6P into glucosamine-6P using glutamine as a nitrogen source.</text>
</comment>
<organism evidence="11 12">
    <name type="scientific">Alkaliphilus hydrothermalis</name>
    <dbReference type="NCBI Taxonomy" id="1482730"/>
    <lineage>
        <taxon>Bacteria</taxon>
        <taxon>Bacillati</taxon>
        <taxon>Bacillota</taxon>
        <taxon>Clostridia</taxon>
        <taxon>Peptostreptococcales</taxon>
        <taxon>Natronincolaceae</taxon>
        <taxon>Alkaliphilus</taxon>
    </lineage>
</organism>
<dbReference type="InterPro" id="IPR046348">
    <property type="entry name" value="SIS_dom_sf"/>
</dbReference>
<keyword evidence="6" id="KW-0677">Repeat</keyword>
<keyword evidence="8" id="KW-0963">Cytoplasm</keyword>
<name>A0ABS2NTD8_9FIRM</name>
<dbReference type="CDD" id="cd05009">
    <property type="entry name" value="SIS_GlmS_GlmD_2"/>
    <property type="match status" value="1"/>
</dbReference>
<dbReference type="InterPro" id="IPR029055">
    <property type="entry name" value="Ntn_hydrolases_N"/>
</dbReference>
<feature type="domain" description="SIS" evidence="10">
    <location>
        <begin position="455"/>
        <end position="595"/>
    </location>
</feature>
<gene>
    <name evidence="8" type="primary">glmS</name>
    <name evidence="11" type="ORF">JOC73_002800</name>
</gene>
<dbReference type="PROSITE" id="PS51278">
    <property type="entry name" value="GATASE_TYPE_2"/>
    <property type="match status" value="1"/>
</dbReference>
<evidence type="ECO:0000256" key="1">
    <source>
        <dbReference type="ARBA" id="ARBA00001031"/>
    </source>
</evidence>
<dbReference type="Pfam" id="PF01380">
    <property type="entry name" value="SIS"/>
    <property type="match status" value="2"/>
</dbReference>
<feature type="active site" description="For Fru-6P isomerization activity" evidence="8">
    <location>
        <position position="600"/>
    </location>
</feature>
<feature type="domain" description="Glutamine amidotransferase type-2" evidence="9">
    <location>
        <begin position="2"/>
        <end position="217"/>
    </location>
</feature>
<dbReference type="CDD" id="cd05008">
    <property type="entry name" value="SIS_GlmS_GlmD_1"/>
    <property type="match status" value="1"/>
</dbReference>
<dbReference type="PANTHER" id="PTHR10937:SF0">
    <property type="entry name" value="GLUTAMINE--FRUCTOSE-6-PHOSPHATE TRANSAMINASE (ISOMERIZING)"/>
    <property type="match status" value="1"/>
</dbReference>
<feature type="domain" description="SIS" evidence="10">
    <location>
        <begin position="283"/>
        <end position="422"/>
    </location>
</feature>
<dbReference type="InterPro" id="IPR017932">
    <property type="entry name" value="GATase_2_dom"/>
</dbReference>
<comment type="subunit">
    <text evidence="8">Homodimer.</text>
</comment>
<dbReference type="InterPro" id="IPR035490">
    <property type="entry name" value="GlmS/FrlB_SIS"/>
</dbReference>
<protein>
    <recommendedName>
        <fullName evidence="3 8">Glutamine--fructose-6-phosphate aminotransferase [isomerizing]</fullName>
        <ecNumber evidence="2 8">2.6.1.16</ecNumber>
    </recommendedName>
    <alternativeName>
        <fullName evidence="8">D-fructose-6-phosphate amidotransferase</fullName>
    </alternativeName>
    <alternativeName>
        <fullName evidence="8">GFAT</fullName>
    </alternativeName>
    <alternativeName>
        <fullName evidence="8">Glucosamine-6-phosphate synthase</fullName>
    </alternativeName>
    <alternativeName>
        <fullName evidence="8">Hexosephosphate aminotransferase</fullName>
    </alternativeName>
    <alternativeName>
        <fullName evidence="8">L-glutamine--D-fructose-6-phosphate amidotransferase</fullName>
    </alternativeName>
</protein>
<dbReference type="SUPFAM" id="SSF53697">
    <property type="entry name" value="SIS domain"/>
    <property type="match status" value="1"/>
</dbReference>
<dbReference type="GO" id="GO:0004360">
    <property type="term" value="F:glutamine-fructose-6-phosphate transaminase (isomerizing) activity"/>
    <property type="evidence" value="ECO:0007669"/>
    <property type="project" value="UniProtKB-EC"/>
</dbReference>
<evidence type="ECO:0000256" key="4">
    <source>
        <dbReference type="ARBA" id="ARBA00022576"/>
    </source>
</evidence>
<dbReference type="Pfam" id="PF13522">
    <property type="entry name" value="GATase_6"/>
    <property type="match status" value="1"/>
</dbReference>
<dbReference type="NCBIfam" id="TIGR01135">
    <property type="entry name" value="glmS"/>
    <property type="match status" value="1"/>
</dbReference>
<evidence type="ECO:0000256" key="8">
    <source>
        <dbReference type="HAMAP-Rule" id="MF_00164"/>
    </source>
</evidence>
<dbReference type="InterPro" id="IPR047084">
    <property type="entry name" value="GFAT_N"/>
</dbReference>
<evidence type="ECO:0000313" key="12">
    <source>
        <dbReference type="Proteomes" id="UP001314796"/>
    </source>
</evidence>
<evidence type="ECO:0000259" key="10">
    <source>
        <dbReference type="PROSITE" id="PS51464"/>
    </source>
</evidence>
<comment type="catalytic activity">
    <reaction evidence="1 8">
        <text>D-fructose 6-phosphate + L-glutamine = D-glucosamine 6-phosphate + L-glutamate</text>
        <dbReference type="Rhea" id="RHEA:13237"/>
        <dbReference type="ChEBI" id="CHEBI:29985"/>
        <dbReference type="ChEBI" id="CHEBI:58359"/>
        <dbReference type="ChEBI" id="CHEBI:58725"/>
        <dbReference type="ChEBI" id="CHEBI:61527"/>
        <dbReference type="EC" id="2.6.1.16"/>
    </reaction>
</comment>
<dbReference type="EMBL" id="JAFBEE010000027">
    <property type="protein sequence ID" value="MBM7616218.1"/>
    <property type="molecule type" value="Genomic_DNA"/>
</dbReference>
<accession>A0ABS2NTD8</accession>
<dbReference type="PANTHER" id="PTHR10937">
    <property type="entry name" value="GLUCOSAMINE--FRUCTOSE-6-PHOSPHATE AMINOTRANSFERASE, ISOMERIZING"/>
    <property type="match status" value="1"/>
</dbReference>
<dbReference type="Proteomes" id="UP001314796">
    <property type="component" value="Unassembled WGS sequence"/>
</dbReference>